<dbReference type="EMBL" id="SCLC01000833">
    <property type="protein sequence ID" value="MBF4437311.1"/>
    <property type="molecule type" value="Genomic_DNA"/>
</dbReference>
<sequence>MNKIHTLGHLQVRMPKSTSPAFVKEWLSKISVNDTLPRGKAFDPYRHITANSQSAKQCNFGNPFQAIGLGRLSQKVRESGIKIEFNESK</sequence>
<organism evidence="2 4">
    <name type="scientific">Vibrio anguillarum</name>
    <name type="common">Listonella anguillarum</name>
    <dbReference type="NCBI Taxonomy" id="55601"/>
    <lineage>
        <taxon>Bacteria</taxon>
        <taxon>Pseudomonadati</taxon>
        <taxon>Pseudomonadota</taxon>
        <taxon>Gammaproteobacteria</taxon>
        <taxon>Vibrionales</taxon>
        <taxon>Vibrionaceae</taxon>
        <taxon>Vibrio</taxon>
    </lineage>
</organism>
<evidence type="ECO:0000313" key="3">
    <source>
        <dbReference type="Proteomes" id="UP000726136"/>
    </source>
</evidence>
<accession>A0AAW4BM07</accession>
<comment type="caution">
    <text evidence="2">The sequence shown here is derived from an EMBL/GenBank/DDBJ whole genome shotgun (WGS) entry which is preliminary data.</text>
</comment>
<dbReference type="AlphaFoldDB" id="A0AAW4BM07"/>
<dbReference type="Proteomes" id="UP000726136">
    <property type="component" value="Unassembled WGS sequence"/>
</dbReference>
<proteinExistence type="predicted"/>
<dbReference type="Proteomes" id="UP000786185">
    <property type="component" value="Unassembled WGS sequence"/>
</dbReference>
<reference evidence="2 3" key="1">
    <citation type="journal article" date="2021" name="PeerJ">
        <title>Analysis of 44 Vibrio anguillarum genomes reveals high genetic diversity.</title>
        <authorList>
            <person name="Hansen M.J."/>
            <person name="Dalsgaard I."/>
        </authorList>
    </citation>
    <scope>NUCLEOTIDE SEQUENCE</scope>
    <source>
        <strain evidence="1 3">040915-1/1B</strain>
        <strain evidence="2">850617-1/1</strain>
    </source>
</reference>
<gene>
    <name evidence="1" type="ORF">EAY46_15070</name>
    <name evidence="2" type="ORF">ERJ77_23075</name>
</gene>
<protein>
    <submittedName>
        <fullName evidence="2">Uncharacterized protein</fullName>
    </submittedName>
</protein>
<evidence type="ECO:0000313" key="2">
    <source>
        <dbReference type="EMBL" id="MBF4437311.1"/>
    </source>
</evidence>
<name>A0AAW4BM07_VIBAN</name>
<keyword evidence="3" id="KW-1185">Reference proteome</keyword>
<dbReference type="EMBL" id="RDPI01000019">
    <property type="protein sequence ID" value="MBF4374389.1"/>
    <property type="molecule type" value="Genomic_DNA"/>
</dbReference>
<evidence type="ECO:0000313" key="4">
    <source>
        <dbReference type="Proteomes" id="UP000786185"/>
    </source>
</evidence>
<evidence type="ECO:0000313" key="1">
    <source>
        <dbReference type="EMBL" id="MBF4374389.1"/>
    </source>
</evidence>
<dbReference type="RefSeq" id="WP_194663853.1">
    <property type="nucleotide sequence ID" value="NZ_RDPI01000019.1"/>
</dbReference>